<organism evidence="4">
    <name type="scientific">Planktothricoides raciborskii GIHE-MW2</name>
    <dbReference type="NCBI Taxonomy" id="2792601"/>
    <lineage>
        <taxon>Bacteria</taxon>
        <taxon>Bacillati</taxon>
        <taxon>Cyanobacteriota</taxon>
        <taxon>Cyanophyceae</taxon>
        <taxon>Oscillatoriophycideae</taxon>
        <taxon>Oscillatoriales</taxon>
        <taxon>Oscillatoriaceae</taxon>
        <taxon>Planktothricoides</taxon>
    </lineage>
</organism>
<feature type="transmembrane region" description="Helical" evidence="2">
    <location>
        <begin position="319"/>
        <end position="342"/>
    </location>
</feature>
<dbReference type="SMART" id="SM01080">
    <property type="entry name" value="CHASE2"/>
    <property type="match status" value="1"/>
</dbReference>
<dbReference type="AlphaFoldDB" id="A0AAU8JJI3"/>
<keyword evidence="2" id="KW-0472">Membrane</keyword>
<dbReference type="PROSITE" id="PS50125">
    <property type="entry name" value="GUANYLATE_CYCLASE_2"/>
    <property type="match status" value="1"/>
</dbReference>
<dbReference type="GO" id="GO:0035556">
    <property type="term" value="P:intracellular signal transduction"/>
    <property type="evidence" value="ECO:0007669"/>
    <property type="project" value="InterPro"/>
</dbReference>
<protein>
    <submittedName>
        <fullName evidence="4">Adenylate/guanylate cyclase domain-containing protein</fullName>
    </submittedName>
</protein>
<dbReference type="PANTHER" id="PTHR43081">
    <property type="entry name" value="ADENYLATE CYCLASE, TERMINAL-DIFFERENTIATION SPECIFIC-RELATED"/>
    <property type="match status" value="1"/>
</dbReference>
<sequence length="636" mass="70455">MLSKLLNISQKPNQKSGHSLVSLLKLTIASLGVTGLVLLVRYFGGWQSAELMIFDLMVNLRPDPGPDPRLLVVEINEQDIANLQQWPISDRVLAKALAELQKHQPAAIALDLVRDIPNPPGYEELVQQFQQPNVIGSLVIGNNDRDRVSAPPSLPGTQIGFADMAIDPDSRVRRQLMFQPDGSALSVQAARIYLKNQQISDKLTENKEYQLGEKIFPRLSKSSGGYQTIDARGYQFLLTYRSKTVAQTISFTEVINGEIEPNLVKNKIVFIGVTAPSLKDLFFTPYSAGNYGQKMPGVEIHAQMTSQILSAVLDGEPLFGFWSEWAEVLWIFVWAIIGAILAGRIQQPLVLVGSAIASVGGIFGISYGLFLQAAWVPVAAPMATFFVTTILTELYQKQLVWQQEQMVMKLLGQQTSPEIASALWNSRDRLLQSGILPWQTLTATVLFTDIKNFSTISETKSPEELMTWLNPYLIAMSDRVLDYHGIVNKFTGDGIMAVFGVPVPRSSNEEIAQDAENAINCALAMAENLTKLNQKWQQQKLPKVQMRVGIFTGLITVGSLGGKNRLEYGVIGDTVNTASRLESCEKQRQPDDCRILIGQATLEYVQGKFEVESWGSLPLKGKQQMVEVYRAIGRVV</sequence>
<name>A0AAU8JJI3_9CYAN</name>
<dbReference type="RefSeq" id="WP_231636954.1">
    <property type="nucleotide sequence ID" value="NZ_CP159837.1"/>
</dbReference>
<dbReference type="GO" id="GO:0004016">
    <property type="term" value="F:adenylate cyclase activity"/>
    <property type="evidence" value="ECO:0007669"/>
    <property type="project" value="UniProtKB-ARBA"/>
</dbReference>
<dbReference type="CDD" id="cd07302">
    <property type="entry name" value="CHD"/>
    <property type="match status" value="1"/>
</dbReference>
<evidence type="ECO:0000313" key="4">
    <source>
        <dbReference type="EMBL" id="XCM38581.1"/>
    </source>
</evidence>
<proteinExistence type="inferred from homology"/>
<feature type="domain" description="Guanylate cyclase" evidence="3">
    <location>
        <begin position="444"/>
        <end position="582"/>
    </location>
</feature>
<reference evidence="4" key="1">
    <citation type="submission" date="2024-07" db="EMBL/GenBank/DDBJ databases">
        <authorList>
            <person name="Kim Y.J."/>
            <person name="Jeong J.Y."/>
        </authorList>
    </citation>
    <scope>NUCLEOTIDE SEQUENCE</scope>
    <source>
        <strain evidence="4">GIHE-MW2</strain>
    </source>
</reference>
<dbReference type="SUPFAM" id="SSF55073">
    <property type="entry name" value="Nucleotide cyclase"/>
    <property type="match status" value="1"/>
</dbReference>
<dbReference type="InterPro" id="IPR029787">
    <property type="entry name" value="Nucleotide_cyclase"/>
</dbReference>
<dbReference type="InterPro" id="IPR050697">
    <property type="entry name" value="Adenylyl/Guanylyl_Cyclase_3/4"/>
</dbReference>
<evidence type="ECO:0000256" key="2">
    <source>
        <dbReference type="SAM" id="Phobius"/>
    </source>
</evidence>
<feature type="transmembrane region" description="Helical" evidence="2">
    <location>
        <begin position="349"/>
        <end position="369"/>
    </location>
</feature>
<dbReference type="Gene3D" id="3.30.70.1230">
    <property type="entry name" value="Nucleotide cyclase"/>
    <property type="match status" value="1"/>
</dbReference>
<evidence type="ECO:0000256" key="1">
    <source>
        <dbReference type="ARBA" id="ARBA00005381"/>
    </source>
</evidence>
<accession>A0AAU8JJI3</accession>
<dbReference type="Pfam" id="PF05226">
    <property type="entry name" value="CHASE2"/>
    <property type="match status" value="1"/>
</dbReference>
<dbReference type="SMART" id="SM00044">
    <property type="entry name" value="CYCc"/>
    <property type="match status" value="1"/>
</dbReference>
<keyword evidence="2" id="KW-1133">Transmembrane helix</keyword>
<dbReference type="Pfam" id="PF00211">
    <property type="entry name" value="Guanylate_cyc"/>
    <property type="match status" value="1"/>
</dbReference>
<gene>
    <name evidence="4" type="ORF">ABWT76_001438</name>
</gene>
<keyword evidence="2" id="KW-0812">Transmembrane</keyword>
<dbReference type="PANTHER" id="PTHR43081:SF1">
    <property type="entry name" value="ADENYLATE CYCLASE, TERMINAL-DIFFERENTIATION SPECIFIC"/>
    <property type="match status" value="1"/>
</dbReference>
<dbReference type="GO" id="GO:0009190">
    <property type="term" value="P:cyclic nucleotide biosynthetic process"/>
    <property type="evidence" value="ECO:0007669"/>
    <property type="project" value="InterPro"/>
</dbReference>
<feature type="transmembrane region" description="Helical" evidence="2">
    <location>
        <begin position="20"/>
        <end position="43"/>
    </location>
</feature>
<dbReference type="InterPro" id="IPR001054">
    <property type="entry name" value="A/G_cyclase"/>
</dbReference>
<evidence type="ECO:0000259" key="3">
    <source>
        <dbReference type="PROSITE" id="PS50125"/>
    </source>
</evidence>
<dbReference type="InterPro" id="IPR007890">
    <property type="entry name" value="CHASE2"/>
</dbReference>
<comment type="similarity">
    <text evidence="1">Belongs to the adenylyl cyclase class-3 family.</text>
</comment>
<dbReference type="EMBL" id="CP159837">
    <property type="protein sequence ID" value="XCM38581.1"/>
    <property type="molecule type" value="Genomic_DNA"/>
</dbReference>
<feature type="transmembrane region" description="Helical" evidence="2">
    <location>
        <begin position="375"/>
        <end position="395"/>
    </location>
</feature>